<dbReference type="Proteomes" id="UP000316988">
    <property type="component" value="Unassembled WGS sequence"/>
</dbReference>
<dbReference type="PANTHER" id="PTHR43308">
    <property type="entry name" value="OUTER MEMBRANE PROTEIN ALPHA-RELATED"/>
    <property type="match status" value="1"/>
</dbReference>
<feature type="region of interest" description="Disordered" evidence="1">
    <location>
        <begin position="1"/>
        <end position="35"/>
    </location>
</feature>
<gene>
    <name evidence="3" type="ORF">FNM00_12015</name>
</gene>
<protein>
    <submittedName>
        <fullName evidence="3">S-layer homology domain-containing protein</fullName>
    </submittedName>
</protein>
<feature type="compositionally biased region" description="Polar residues" evidence="1">
    <location>
        <begin position="19"/>
        <end position="34"/>
    </location>
</feature>
<dbReference type="PROSITE" id="PS51272">
    <property type="entry name" value="SLH"/>
    <property type="match status" value="3"/>
</dbReference>
<dbReference type="AlphaFoldDB" id="A0A554S7W6"/>
<sequence>MGADAFGELEVREDDGTVPDQSGNTATPLPSAGQQGDACAELAALDQPGELDVSVSAAKADGVFTVTGSGFRAGEGVAVSFADEVVADEVADADGAVEVEITVPSDISLGRKTISTIGSGSGFSATGTVWIVDTEFTDVPIDHQFYDEITWLSARGITTGYHDGTFRPLAPVERQATAAFLYRLAGSPEVELPASSPFTDVPIDHQFYKEIVWLSESGITTGYRDGTFRPRGAVERKAMAAFLYRAAGEPAVDPPSGPVFTDVPADHQFAGEIAWLSEAGVTEGLADGSFRPDGQVQRQAMAAFLYRFDAL</sequence>
<dbReference type="InterPro" id="IPR051465">
    <property type="entry name" value="Cell_Envelope_Struct_Comp"/>
</dbReference>
<dbReference type="Pfam" id="PF00395">
    <property type="entry name" value="SLH"/>
    <property type="match status" value="3"/>
</dbReference>
<dbReference type="OrthoDB" id="3750238at2"/>
<comment type="caution">
    <text evidence="3">The sequence shown here is derived from an EMBL/GenBank/DDBJ whole genome shotgun (WGS) entry which is preliminary data.</text>
</comment>
<feature type="domain" description="SLH" evidence="2">
    <location>
        <begin position="132"/>
        <end position="193"/>
    </location>
</feature>
<evidence type="ECO:0000313" key="4">
    <source>
        <dbReference type="Proteomes" id="UP000316988"/>
    </source>
</evidence>
<keyword evidence="4" id="KW-1185">Reference proteome</keyword>
<evidence type="ECO:0000313" key="3">
    <source>
        <dbReference type="EMBL" id="TSD62443.1"/>
    </source>
</evidence>
<feature type="domain" description="SLH" evidence="2">
    <location>
        <begin position="258"/>
        <end position="311"/>
    </location>
</feature>
<name>A0A554S7W6_9ACTN</name>
<evidence type="ECO:0000259" key="2">
    <source>
        <dbReference type="PROSITE" id="PS51272"/>
    </source>
</evidence>
<evidence type="ECO:0000256" key="1">
    <source>
        <dbReference type="SAM" id="MobiDB-lite"/>
    </source>
</evidence>
<dbReference type="InterPro" id="IPR001119">
    <property type="entry name" value="SLH_dom"/>
</dbReference>
<organism evidence="3 4">
    <name type="scientific">Aeromicrobium piscarium</name>
    <dbReference type="NCBI Taxonomy" id="2590901"/>
    <lineage>
        <taxon>Bacteria</taxon>
        <taxon>Bacillati</taxon>
        <taxon>Actinomycetota</taxon>
        <taxon>Actinomycetes</taxon>
        <taxon>Propionibacteriales</taxon>
        <taxon>Nocardioidaceae</taxon>
        <taxon>Aeromicrobium</taxon>
    </lineage>
</organism>
<dbReference type="EMBL" id="VLNT01000009">
    <property type="protein sequence ID" value="TSD62443.1"/>
    <property type="molecule type" value="Genomic_DNA"/>
</dbReference>
<feature type="domain" description="SLH" evidence="2">
    <location>
        <begin position="194"/>
        <end position="257"/>
    </location>
</feature>
<accession>A0A554S7W6</accession>
<proteinExistence type="predicted"/>
<reference evidence="3 4" key="1">
    <citation type="submission" date="2019-07" db="EMBL/GenBank/DDBJ databases">
        <authorList>
            <person name="Zhao L.H."/>
        </authorList>
    </citation>
    <scope>NUCLEOTIDE SEQUENCE [LARGE SCALE GENOMIC DNA]</scope>
    <source>
        <strain evidence="3 4">Co35</strain>
    </source>
</reference>